<name>A0A510NWR5_TALPI</name>
<proteinExistence type="predicted"/>
<organism evidence="1 2">
    <name type="scientific">Talaromyces pinophilus</name>
    <name type="common">Penicillium pinophilum</name>
    <dbReference type="NCBI Taxonomy" id="128442"/>
    <lineage>
        <taxon>Eukaryota</taxon>
        <taxon>Fungi</taxon>
        <taxon>Dikarya</taxon>
        <taxon>Ascomycota</taxon>
        <taxon>Pezizomycotina</taxon>
        <taxon>Eurotiomycetes</taxon>
        <taxon>Eurotiomycetidae</taxon>
        <taxon>Eurotiales</taxon>
        <taxon>Trichocomaceae</taxon>
        <taxon>Talaromyces</taxon>
        <taxon>Talaromyces sect. Talaromyces</taxon>
    </lineage>
</organism>
<accession>A0A510NWR5</accession>
<evidence type="ECO:0000313" key="1">
    <source>
        <dbReference type="EMBL" id="GAM36701.1"/>
    </source>
</evidence>
<dbReference type="GO" id="GO:0032259">
    <property type="term" value="P:methylation"/>
    <property type="evidence" value="ECO:0007669"/>
    <property type="project" value="UniProtKB-KW"/>
</dbReference>
<keyword evidence="2" id="KW-1185">Reference proteome</keyword>
<reference evidence="2" key="1">
    <citation type="journal article" date="2015" name="Genome Announc.">
        <title>Draft genome sequence of Talaromyces cellulolyticus strain Y-94, a source of lignocellulosic biomass-degrading enzymes.</title>
        <authorList>
            <person name="Fujii T."/>
            <person name="Koike H."/>
            <person name="Sawayama S."/>
            <person name="Yano S."/>
            <person name="Inoue H."/>
        </authorList>
    </citation>
    <scope>NUCLEOTIDE SEQUENCE [LARGE SCALE GENOMIC DNA]</scope>
    <source>
        <strain evidence="2">Y-94</strain>
    </source>
</reference>
<dbReference type="Proteomes" id="UP000053095">
    <property type="component" value="Unassembled WGS sequence"/>
</dbReference>
<dbReference type="AlphaFoldDB" id="A0A510NWR5"/>
<dbReference type="EMBL" id="DF933814">
    <property type="protein sequence ID" value="GAM36701.1"/>
    <property type="molecule type" value="Genomic_DNA"/>
</dbReference>
<sequence length="291" mass="32722">MPANMTAFMDKTKKDANNATEQVRLEDQHGTVVAAMEGRLLYARSVQTGSPDSGLCMCQWPLDRGPSKAALPAEHDYIGTDVVKSLYPKPPPKGTHFQDQSIKEPFPSEWQETFEVVHQRLVMAAAAPKQTPGFIVQNLVKLLKPVGWLQLVEVITTPVPENPIPRNQHIDMLDSLYKNLYSGTKYAKANLMADLPWEMEKSGLRNVQQAEVLVKYGAATENLWIREKSLRTAVAGVPNFLTVLKEMPGDVWKQEWNDLPQRHHGLYKDLAESGGYMSEKDLAKVVEMRLQ</sequence>
<protein>
    <submittedName>
        <fullName evidence="1">SirN-like methyltransferase</fullName>
    </submittedName>
</protein>
<gene>
    <name evidence="1" type="ORF">TCE0_018f05998</name>
</gene>
<dbReference type="GO" id="GO:0008168">
    <property type="term" value="F:methyltransferase activity"/>
    <property type="evidence" value="ECO:0007669"/>
    <property type="project" value="UniProtKB-KW"/>
</dbReference>
<evidence type="ECO:0000313" key="2">
    <source>
        <dbReference type="Proteomes" id="UP000053095"/>
    </source>
</evidence>